<gene>
    <name evidence="1" type="ORF">NPIL_328311</name>
</gene>
<dbReference type="OrthoDB" id="10495297at2759"/>
<dbReference type="Proteomes" id="UP000887013">
    <property type="component" value="Unassembled WGS sequence"/>
</dbReference>
<evidence type="ECO:0000313" key="2">
    <source>
        <dbReference type="Proteomes" id="UP000887013"/>
    </source>
</evidence>
<name>A0A8X6NUM3_NEPPI</name>
<proteinExistence type="predicted"/>
<evidence type="ECO:0000313" key="1">
    <source>
        <dbReference type="EMBL" id="GFT35158.1"/>
    </source>
</evidence>
<reference evidence="1" key="1">
    <citation type="submission" date="2020-08" db="EMBL/GenBank/DDBJ databases">
        <title>Multicomponent nature underlies the extraordinary mechanical properties of spider dragline silk.</title>
        <authorList>
            <person name="Kono N."/>
            <person name="Nakamura H."/>
            <person name="Mori M."/>
            <person name="Yoshida Y."/>
            <person name="Ohtoshi R."/>
            <person name="Malay A.D."/>
            <person name="Moran D.A.P."/>
            <person name="Tomita M."/>
            <person name="Numata K."/>
            <person name="Arakawa K."/>
        </authorList>
    </citation>
    <scope>NUCLEOTIDE SEQUENCE</scope>
</reference>
<sequence>MHHSPIQGGVSHNQFQMENIGFPRCRTTSKNIQGRVKRQPPEKKLPLMRGTPYLVVPPTALTVLHYQYYPPRTKHGDSECSSIHHYHLSYIPIYDSLHGYR</sequence>
<comment type="caution">
    <text evidence="1">The sequence shown here is derived from an EMBL/GenBank/DDBJ whole genome shotgun (WGS) entry which is preliminary data.</text>
</comment>
<protein>
    <submittedName>
        <fullName evidence="1">Uncharacterized protein</fullName>
    </submittedName>
</protein>
<organism evidence="1 2">
    <name type="scientific">Nephila pilipes</name>
    <name type="common">Giant wood spider</name>
    <name type="synonym">Nephila maculata</name>
    <dbReference type="NCBI Taxonomy" id="299642"/>
    <lineage>
        <taxon>Eukaryota</taxon>
        <taxon>Metazoa</taxon>
        <taxon>Ecdysozoa</taxon>
        <taxon>Arthropoda</taxon>
        <taxon>Chelicerata</taxon>
        <taxon>Arachnida</taxon>
        <taxon>Araneae</taxon>
        <taxon>Araneomorphae</taxon>
        <taxon>Entelegynae</taxon>
        <taxon>Araneoidea</taxon>
        <taxon>Nephilidae</taxon>
        <taxon>Nephila</taxon>
    </lineage>
</organism>
<accession>A0A8X6NUM3</accession>
<keyword evidence="2" id="KW-1185">Reference proteome</keyword>
<dbReference type="AlphaFoldDB" id="A0A8X6NUM3"/>
<dbReference type="EMBL" id="BMAW01013654">
    <property type="protein sequence ID" value="GFT35158.1"/>
    <property type="molecule type" value="Genomic_DNA"/>
</dbReference>